<dbReference type="EMBL" id="CP025938">
    <property type="protein sequence ID" value="AUS06369.1"/>
    <property type="molecule type" value="Genomic_DNA"/>
</dbReference>
<dbReference type="Proteomes" id="UP000236592">
    <property type="component" value="Chromosome"/>
</dbReference>
<dbReference type="RefSeq" id="WP_102996322.1">
    <property type="nucleotide sequence ID" value="NZ_CP025938.1"/>
</dbReference>
<sequence length="145" mass="16854">MTIEKGLDWGLKHNDGVESLSHNRTFIVQKFTDLPDLVPEVVTDLQTVNDFFNHFKPQVSVKFHDSKGKLIHETVEFRNITYFAPESMLSKSDFLNRLEREKTCCFEVLKTLNTDEDIQVIIRDDTAKTALLQKIKALKEELRKT</sequence>
<dbReference type="OrthoDB" id="761425at2"/>
<proteinExistence type="predicted"/>
<keyword evidence="2" id="KW-1185">Reference proteome</keyword>
<protein>
    <submittedName>
        <fullName evidence="1">Uncharacterized protein</fullName>
    </submittedName>
</protein>
<accession>A0A2I7SKD3</accession>
<evidence type="ECO:0000313" key="2">
    <source>
        <dbReference type="Proteomes" id="UP000236592"/>
    </source>
</evidence>
<gene>
    <name evidence="1" type="ORF">C1A40_13355</name>
</gene>
<reference evidence="2" key="1">
    <citation type="submission" date="2018-01" db="EMBL/GenBank/DDBJ databases">
        <title>Complete genome of Tamlana sp. UJ94.</title>
        <authorList>
            <person name="Jung J."/>
            <person name="Chung D."/>
            <person name="Bae S.S."/>
            <person name="Baek K."/>
        </authorList>
    </citation>
    <scope>NUCLEOTIDE SEQUENCE [LARGE SCALE GENOMIC DNA]</scope>
    <source>
        <strain evidence="2">UJ94</strain>
    </source>
</reference>
<name>A0A2I7SKD3_9FLAO</name>
<dbReference type="KEGG" id="taj:C1A40_13355"/>
<evidence type="ECO:0000313" key="1">
    <source>
        <dbReference type="EMBL" id="AUS06369.1"/>
    </source>
</evidence>
<organism evidence="1 2">
    <name type="scientific">Pseudotamlana carrageenivorans</name>
    <dbReference type="NCBI Taxonomy" id="2069432"/>
    <lineage>
        <taxon>Bacteria</taxon>
        <taxon>Pseudomonadati</taxon>
        <taxon>Bacteroidota</taxon>
        <taxon>Flavobacteriia</taxon>
        <taxon>Flavobacteriales</taxon>
        <taxon>Flavobacteriaceae</taxon>
        <taxon>Pseudotamlana</taxon>
    </lineage>
</organism>
<dbReference type="AlphaFoldDB" id="A0A2I7SKD3"/>